<accession>A8ADK2</accession>
<dbReference type="AlphaFoldDB" id="A8ADK2"/>
<evidence type="ECO:0000313" key="3">
    <source>
        <dbReference type="Proteomes" id="UP000008148"/>
    </source>
</evidence>
<sequence length="54" mass="6129">MKWRGALNRSDRSGDTPLSGSDFYRPDKPCCCPLNDVSFQCIRLHGLLFNEITP</sequence>
<reference evidence="2 3" key="1">
    <citation type="submission" date="2007-08" db="EMBL/GenBank/DDBJ databases">
        <authorList>
            <consortium name="The Citrobacter koseri Genome Sequencing Project"/>
            <person name="McClelland M."/>
            <person name="Sanderson E.K."/>
            <person name="Porwollik S."/>
            <person name="Spieth J."/>
            <person name="Clifton W.S."/>
            <person name="Latreille P."/>
            <person name="Courtney L."/>
            <person name="Wang C."/>
            <person name="Pepin K."/>
            <person name="Bhonagiri V."/>
            <person name="Nash W."/>
            <person name="Johnson M."/>
            <person name="Thiruvilangam P."/>
            <person name="Wilson R."/>
        </authorList>
    </citation>
    <scope>NUCLEOTIDE SEQUENCE [LARGE SCALE GENOMIC DNA]</scope>
    <source>
        <strain evidence="3">ATCC BAA-895 / CDC 4225-83 / SGSC4696</strain>
    </source>
</reference>
<dbReference type="KEGG" id="cko:CKO_00407"/>
<organism evidence="2 3">
    <name type="scientific">Citrobacter koseri (strain ATCC BAA-895 / CDC 4225-83 / SGSC4696)</name>
    <dbReference type="NCBI Taxonomy" id="290338"/>
    <lineage>
        <taxon>Bacteria</taxon>
        <taxon>Pseudomonadati</taxon>
        <taxon>Pseudomonadota</taxon>
        <taxon>Gammaproteobacteria</taxon>
        <taxon>Enterobacterales</taxon>
        <taxon>Enterobacteriaceae</taxon>
        <taxon>Citrobacter</taxon>
    </lineage>
</organism>
<feature type="region of interest" description="Disordered" evidence="1">
    <location>
        <begin position="1"/>
        <end position="24"/>
    </location>
</feature>
<dbReference type="Proteomes" id="UP000008148">
    <property type="component" value="Chromosome"/>
</dbReference>
<protein>
    <submittedName>
        <fullName evidence="2">Uncharacterized protein</fullName>
    </submittedName>
</protein>
<evidence type="ECO:0000256" key="1">
    <source>
        <dbReference type="SAM" id="MobiDB-lite"/>
    </source>
</evidence>
<dbReference type="EMBL" id="CP000822">
    <property type="protein sequence ID" value="ABV11564.1"/>
    <property type="molecule type" value="Genomic_DNA"/>
</dbReference>
<evidence type="ECO:0000313" key="2">
    <source>
        <dbReference type="EMBL" id="ABV11564.1"/>
    </source>
</evidence>
<gene>
    <name evidence="2" type="ordered locus">CKO_00407</name>
</gene>
<keyword evidence="3" id="KW-1185">Reference proteome</keyword>
<name>A8ADK2_CITK8</name>
<dbReference type="HOGENOM" id="CLU_3041776_0_0_6"/>
<dbReference type="STRING" id="290338.CKO_00407"/>
<proteinExistence type="predicted"/>